<sequence>MIEFVYVRVNSLSIPWMMRKQYCCDCQRRCNGTPMTANAQEQKAEGGHRFHLGVTNVFKDQSTLLINSIQYLACEKEGPRSSWYAMYGPPS</sequence>
<dbReference type="Proteomes" id="UP000054538">
    <property type="component" value="Unassembled WGS sequence"/>
</dbReference>
<evidence type="ECO:0000313" key="2">
    <source>
        <dbReference type="Proteomes" id="UP000054538"/>
    </source>
</evidence>
<gene>
    <name evidence="1" type="ORF">PAXRUDRAFT_440953</name>
</gene>
<dbReference type="AlphaFoldDB" id="A0A0D0DX25"/>
<dbReference type="InParanoid" id="A0A0D0DX25"/>
<accession>A0A0D0DX25</accession>
<proteinExistence type="predicted"/>
<name>A0A0D0DX25_9AGAM</name>
<protein>
    <submittedName>
        <fullName evidence="1">Uncharacterized protein</fullName>
    </submittedName>
</protein>
<keyword evidence="2" id="KW-1185">Reference proteome</keyword>
<dbReference type="HOGENOM" id="CLU_2427703_0_0_1"/>
<dbReference type="EMBL" id="KN825098">
    <property type="protein sequence ID" value="KIK94546.1"/>
    <property type="molecule type" value="Genomic_DNA"/>
</dbReference>
<organism evidence="1 2">
    <name type="scientific">Paxillus rubicundulus Ve08.2h10</name>
    <dbReference type="NCBI Taxonomy" id="930991"/>
    <lineage>
        <taxon>Eukaryota</taxon>
        <taxon>Fungi</taxon>
        <taxon>Dikarya</taxon>
        <taxon>Basidiomycota</taxon>
        <taxon>Agaricomycotina</taxon>
        <taxon>Agaricomycetes</taxon>
        <taxon>Agaricomycetidae</taxon>
        <taxon>Boletales</taxon>
        <taxon>Paxilineae</taxon>
        <taxon>Paxillaceae</taxon>
        <taxon>Paxillus</taxon>
    </lineage>
</organism>
<reference evidence="2" key="2">
    <citation type="submission" date="2015-01" db="EMBL/GenBank/DDBJ databases">
        <title>Evolutionary Origins and Diversification of the Mycorrhizal Mutualists.</title>
        <authorList>
            <consortium name="DOE Joint Genome Institute"/>
            <consortium name="Mycorrhizal Genomics Consortium"/>
            <person name="Kohler A."/>
            <person name="Kuo A."/>
            <person name="Nagy L.G."/>
            <person name="Floudas D."/>
            <person name="Copeland A."/>
            <person name="Barry K.W."/>
            <person name="Cichocki N."/>
            <person name="Veneault-Fourrey C."/>
            <person name="LaButti K."/>
            <person name="Lindquist E.A."/>
            <person name="Lipzen A."/>
            <person name="Lundell T."/>
            <person name="Morin E."/>
            <person name="Murat C."/>
            <person name="Riley R."/>
            <person name="Ohm R."/>
            <person name="Sun H."/>
            <person name="Tunlid A."/>
            <person name="Henrissat B."/>
            <person name="Grigoriev I.V."/>
            <person name="Hibbett D.S."/>
            <person name="Martin F."/>
        </authorList>
    </citation>
    <scope>NUCLEOTIDE SEQUENCE [LARGE SCALE GENOMIC DNA]</scope>
    <source>
        <strain evidence="2">Ve08.2h10</strain>
    </source>
</reference>
<evidence type="ECO:0000313" key="1">
    <source>
        <dbReference type="EMBL" id="KIK94546.1"/>
    </source>
</evidence>
<reference evidence="1 2" key="1">
    <citation type="submission" date="2014-04" db="EMBL/GenBank/DDBJ databases">
        <authorList>
            <consortium name="DOE Joint Genome Institute"/>
            <person name="Kuo A."/>
            <person name="Kohler A."/>
            <person name="Jargeat P."/>
            <person name="Nagy L.G."/>
            <person name="Floudas D."/>
            <person name="Copeland A."/>
            <person name="Barry K.W."/>
            <person name="Cichocki N."/>
            <person name="Veneault-Fourrey C."/>
            <person name="LaButti K."/>
            <person name="Lindquist E.A."/>
            <person name="Lipzen A."/>
            <person name="Lundell T."/>
            <person name="Morin E."/>
            <person name="Murat C."/>
            <person name="Sun H."/>
            <person name="Tunlid A."/>
            <person name="Henrissat B."/>
            <person name="Grigoriev I.V."/>
            <person name="Hibbett D.S."/>
            <person name="Martin F."/>
            <person name="Nordberg H.P."/>
            <person name="Cantor M.N."/>
            <person name="Hua S.X."/>
        </authorList>
    </citation>
    <scope>NUCLEOTIDE SEQUENCE [LARGE SCALE GENOMIC DNA]</scope>
    <source>
        <strain evidence="1 2">Ve08.2h10</strain>
    </source>
</reference>